<feature type="compositionally biased region" description="Polar residues" evidence="2">
    <location>
        <begin position="522"/>
        <end position="532"/>
    </location>
</feature>
<dbReference type="VEuPathDB" id="TriTrypDB:Lsey_0130_0170"/>
<dbReference type="OrthoDB" id="272644at2759"/>
<dbReference type="Proteomes" id="UP000038009">
    <property type="component" value="Unassembled WGS sequence"/>
</dbReference>
<keyword evidence="1" id="KW-0175">Coiled coil</keyword>
<evidence type="ECO:0000256" key="1">
    <source>
        <dbReference type="SAM" id="Coils"/>
    </source>
</evidence>
<dbReference type="OMA" id="IKECRET"/>
<proteinExistence type="predicted"/>
<sequence>MSIGGTPTNSILNRHESDTVHVSRVIYENESLKIQVQTLQEKLQSTGLLRLEDLSHENDNLRSELATLRVQLDEKTAQLESHMASNDRFSNIDQSLHELLTQIQTQRTEMTGMKDLTREKDARIAELTAKLKHTEKEMSEVHAQMTLASAHANQQSEQESEATILREQVAQLNTEIETLRRVSEEEAAGLQKDLTAAQSELLALKADAATKSTVKGHRMTSQEQEMAECLEREASSQRQVVELQARLEMLRTECSQLKETHAGLQRKLQRQQQQVATANKHVDLYCPEVKAHVEKAVRNATESIQRRLCEQVEENASLLSRMALIQQESEAMMKSKGMSNREVTVMKERVDMRSRRNDARHSMQRRVAELLSSDVLSKKNIELLLQEMLDYQEDQDQENRTLLLVKDMEAEERERTLRRELKRIKDENVSLMKQLQQMAMEGFQRDRERSGSQPHITATASAEAASPRGTEASPTMPAHNCSAPPAAALPRHPYSEQANTVSAPAYPLPARRMDGTGANPPCSASNTTSPSFQHPPPLQQGSPQQFGGDLWSHPSSRSAPMHAHPQYTQIPDGHADPQQQQQQQLADDKPGSGGDKSPDPNRNAMVYCPVCTYKQRYGNRNCDICDAVLHLN</sequence>
<evidence type="ECO:0000313" key="3">
    <source>
        <dbReference type="EMBL" id="KPI86456.1"/>
    </source>
</evidence>
<accession>A0A0N0P5H0</accession>
<feature type="coiled-coil region" evidence="1">
    <location>
        <begin position="51"/>
        <end position="78"/>
    </location>
</feature>
<reference evidence="3 4" key="1">
    <citation type="journal article" date="2015" name="PLoS Pathog.">
        <title>Leptomonas seymouri: Adaptations to the Dixenous Life Cycle Analyzed by Genome Sequencing, Transcriptome Profiling and Co-infection with Leishmania donovani.</title>
        <authorList>
            <person name="Kraeva N."/>
            <person name="Butenko A."/>
            <person name="Hlavacova J."/>
            <person name="Kostygov A."/>
            <person name="Myskova J."/>
            <person name="Grybchuk D."/>
            <person name="Lestinova T."/>
            <person name="Votypka J."/>
            <person name="Volf P."/>
            <person name="Opperdoes F."/>
            <person name="Flegontov P."/>
            <person name="Lukes J."/>
            <person name="Yurchenko V."/>
        </authorList>
    </citation>
    <scope>NUCLEOTIDE SEQUENCE [LARGE SCALE GENOMIC DNA]</scope>
    <source>
        <strain evidence="3 4">ATCC 30220</strain>
    </source>
</reference>
<feature type="coiled-coil region" evidence="1">
    <location>
        <begin position="117"/>
        <end position="207"/>
    </location>
</feature>
<feature type="coiled-coil region" evidence="1">
    <location>
        <begin position="233"/>
        <end position="281"/>
    </location>
</feature>
<name>A0A0N0P5H0_LEPSE</name>
<comment type="caution">
    <text evidence="3">The sequence shown here is derived from an EMBL/GenBank/DDBJ whole genome shotgun (WGS) entry which is preliminary data.</text>
</comment>
<evidence type="ECO:0000313" key="4">
    <source>
        <dbReference type="Proteomes" id="UP000038009"/>
    </source>
</evidence>
<feature type="region of interest" description="Disordered" evidence="2">
    <location>
        <begin position="439"/>
        <end position="491"/>
    </location>
</feature>
<dbReference type="AlphaFoldDB" id="A0A0N0P5H0"/>
<evidence type="ECO:0000256" key="2">
    <source>
        <dbReference type="SAM" id="MobiDB-lite"/>
    </source>
</evidence>
<keyword evidence="4" id="KW-1185">Reference proteome</keyword>
<organism evidence="3 4">
    <name type="scientific">Leptomonas seymouri</name>
    <dbReference type="NCBI Taxonomy" id="5684"/>
    <lineage>
        <taxon>Eukaryota</taxon>
        <taxon>Discoba</taxon>
        <taxon>Euglenozoa</taxon>
        <taxon>Kinetoplastea</taxon>
        <taxon>Metakinetoplastina</taxon>
        <taxon>Trypanosomatida</taxon>
        <taxon>Trypanosomatidae</taxon>
        <taxon>Leishmaniinae</taxon>
        <taxon>Leptomonas</taxon>
    </lineage>
</organism>
<dbReference type="EMBL" id="LJSK01000130">
    <property type="protein sequence ID" value="KPI86456.1"/>
    <property type="molecule type" value="Genomic_DNA"/>
</dbReference>
<feature type="compositionally biased region" description="Polar residues" evidence="2">
    <location>
        <begin position="451"/>
        <end position="460"/>
    </location>
</feature>
<gene>
    <name evidence="3" type="ORF">ABL78_4487</name>
</gene>
<protein>
    <submittedName>
        <fullName evidence="3">Uncharacterized protein</fullName>
    </submittedName>
</protein>
<feature type="region of interest" description="Disordered" evidence="2">
    <location>
        <begin position="506"/>
        <end position="601"/>
    </location>
</feature>